<sequence>MVAKQADSRTCYNCGKIIHLAKNCRLPKKGAQQKPSETQQNGQNGRKNRSDPKTEHAFLAHETKGGANLMHEQETDSGRTDSSKWYLDSAASHHYCNDKAIMYDIQSTD</sequence>
<evidence type="ECO:0000313" key="4">
    <source>
        <dbReference type="EMBL" id="ODQ69985.1"/>
    </source>
</evidence>
<feature type="domain" description="CCHC-type" evidence="3">
    <location>
        <begin position="11"/>
        <end position="25"/>
    </location>
</feature>
<feature type="region of interest" description="Disordered" evidence="2">
    <location>
        <begin position="26"/>
        <end position="83"/>
    </location>
</feature>
<name>A0A1E3PX35_LIPST</name>
<dbReference type="PROSITE" id="PS50158">
    <property type="entry name" value="ZF_CCHC"/>
    <property type="match status" value="1"/>
</dbReference>
<dbReference type="GO" id="GO:0003676">
    <property type="term" value="F:nucleic acid binding"/>
    <property type="evidence" value="ECO:0007669"/>
    <property type="project" value="InterPro"/>
</dbReference>
<dbReference type="InterPro" id="IPR036875">
    <property type="entry name" value="Znf_CCHC_sf"/>
</dbReference>
<evidence type="ECO:0000313" key="5">
    <source>
        <dbReference type="Proteomes" id="UP000094385"/>
    </source>
</evidence>
<organism evidence="4 5">
    <name type="scientific">Lipomyces starkeyi NRRL Y-11557</name>
    <dbReference type="NCBI Taxonomy" id="675824"/>
    <lineage>
        <taxon>Eukaryota</taxon>
        <taxon>Fungi</taxon>
        <taxon>Dikarya</taxon>
        <taxon>Ascomycota</taxon>
        <taxon>Saccharomycotina</taxon>
        <taxon>Lipomycetes</taxon>
        <taxon>Lipomycetales</taxon>
        <taxon>Lipomycetaceae</taxon>
        <taxon>Lipomyces</taxon>
    </lineage>
</organism>
<dbReference type="SUPFAM" id="SSF57756">
    <property type="entry name" value="Retrovirus zinc finger-like domains"/>
    <property type="match status" value="1"/>
</dbReference>
<evidence type="ECO:0000256" key="1">
    <source>
        <dbReference type="PROSITE-ProRule" id="PRU00047"/>
    </source>
</evidence>
<dbReference type="EMBL" id="KV454301">
    <property type="protein sequence ID" value="ODQ69985.1"/>
    <property type="molecule type" value="Genomic_DNA"/>
</dbReference>
<dbReference type="OrthoDB" id="427960at2759"/>
<dbReference type="InterPro" id="IPR001878">
    <property type="entry name" value="Znf_CCHC"/>
</dbReference>
<dbReference type="GO" id="GO:0008270">
    <property type="term" value="F:zinc ion binding"/>
    <property type="evidence" value="ECO:0007669"/>
    <property type="project" value="UniProtKB-KW"/>
</dbReference>
<evidence type="ECO:0000256" key="2">
    <source>
        <dbReference type="SAM" id="MobiDB-lite"/>
    </source>
</evidence>
<dbReference type="Pfam" id="PF00098">
    <property type="entry name" value="zf-CCHC"/>
    <property type="match status" value="1"/>
</dbReference>
<keyword evidence="1" id="KW-0862">Zinc</keyword>
<proteinExistence type="predicted"/>
<dbReference type="Proteomes" id="UP000094385">
    <property type="component" value="Unassembled WGS sequence"/>
</dbReference>
<feature type="compositionally biased region" description="Polar residues" evidence="2">
    <location>
        <begin position="33"/>
        <end position="45"/>
    </location>
</feature>
<accession>A0A1E3PX35</accession>
<dbReference type="SMART" id="SM00343">
    <property type="entry name" value="ZnF_C2HC"/>
    <property type="match status" value="1"/>
</dbReference>
<dbReference type="Gene3D" id="4.10.60.10">
    <property type="entry name" value="Zinc finger, CCHC-type"/>
    <property type="match status" value="1"/>
</dbReference>
<feature type="compositionally biased region" description="Basic and acidic residues" evidence="2">
    <location>
        <begin position="48"/>
        <end position="64"/>
    </location>
</feature>
<feature type="non-terminal residue" evidence="4">
    <location>
        <position position="109"/>
    </location>
</feature>
<evidence type="ECO:0000259" key="3">
    <source>
        <dbReference type="PROSITE" id="PS50158"/>
    </source>
</evidence>
<feature type="compositionally biased region" description="Basic and acidic residues" evidence="2">
    <location>
        <begin position="71"/>
        <end position="82"/>
    </location>
</feature>
<keyword evidence="1" id="KW-0863">Zinc-finger</keyword>
<keyword evidence="5" id="KW-1185">Reference proteome</keyword>
<dbReference type="AlphaFoldDB" id="A0A1E3PX35"/>
<gene>
    <name evidence="4" type="ORF">LIPSTDRAFT_74959</name>
</gene>
<keyword evidence="1" id="KW-0479">Metal-binding</keyword>
<reference evidence="4 5" key="1">
    <citation type="journal article" date="2016" name="Proc. Natl. Acad. Sci. U.S.A.">
        <title>Comparative genomics of biotechnologically important yeasts.</title>
        <authorList>
            <person name="Riley R."/>
            <person name="Haridas S."/>
            <person name="Wolfe K.H."/>
            <person name="Lopes M.R."/>
            <person name="Hittinger C.T."/>
            <person name="Goeker M."/>
            <person name="Salamov A.A."/>
            <person name="Wisecaver J.H."/>
            <person name="Long T.M."/>
            <person name="Calvey C.H."/>
            <person name="Aerts A.L."/>
            <person name="Barry K.W."/>
            <person name="Choi C."/>
            <person name="Clum A."/>
            <person name="Coughlan A.Y."/>
            <person name="Deshpande S."/>
            <person name="Douglass A.P."/>
            <person name="Hanson S.J."/>
            <person name="Klenk H.-P."/>
            <person name="LaButti K.M."/>
            <person name="Lapidus A."/>
            <person name="Lindquist E.A."/>
            <person name="Lipzen A.M."/>
            <person name="Meier-Kolthoff J.P."/>
            <person name="Ohm R.A."/>
            <person name="Otillar R.P."/>
            <person name="Pangilinan J.L."/>
            <person name="Peng Y."/>
            <person name="Rokas A."/>
            <person name="Rosa C.A."/>
            <person name="Scheuner C."/>
            <person name="Sibirny A.A."/>
            <person name="Slot J.C."/>
            <person name="Stielow J.B."/>
            <person name="Sun H."/>
            <person name="Kurtzman C.P."/>
            <person name="Blackwell M."/>
            <person name="Grigoriev I.V."/>
            <person name="Jeffries T.W."/>
        </authorList>
    </citation>
    <scope>NUCLEOTIDE SEQUENCE [LARGE SCALE GENOMIC DNA]</scope>
    <source>
        <strain evidence="4 5">NRRL Y-11557</strain>
    </source>
</reference>
<protein>
    <recommendedName>
        <fullName evidence="3">CCHC-type domain-containing protein</fullName>
    </recommendedName>
</protein>